<dbReference type="AlphaFoldDB" id="A0A4Y9M140"/>
<proteinExistence type="predicted"/>
<reference evidence="1 2" key="1">
    <citation type="submission" date="2019-03" db="EMBL/GenBank/DDBJ databases">
        <title>Bradyrhizobium diversity isolated from nodules of Chamaecrista fasciculata.</title>
        <authorList>
            <person name="Klepa M.S."/>
            <person name="Urquiaga M.O."/>
            <person name="Hungria M."/>
            <person name="Delamuta J.R."/>
        </authorList>
    </citation>
    <scope>NUCLEOTIDE SEQUENCE [LARGE SCALE GENOMIC DNA]</scope>
    <source>
        <strain evidence="1 2">CNPSo 3448</strain>
    </source>
</reference>
<evidence type="ECO:0000313" key="2">
    <source>
        <dbReference type="Proteomes" id="UP000297966"/>
    </source>
</evidence>
<comment type="caution">
    <text evidence="1">The sequence shown here is derived from an EMBL/GenBank/DDBJ whole genome shotgun (WGS) entry which is preliminary data.</text>
</comment>
<dbReference type="OrthoDB" id="8239099at2"/>
<evidence type="ECO:0000313" key="1">
    <source>
        <dbReference type="EMBL" id="TFV48797.1"/>
    </source>
</evidence>
<keyword evidence="2" id="KW-1185">Reference proteome</keyword>
<organism evidence="1 2">
    <name type="scientific">Bradyrhizobium niftali</name>
    <dbReference type="NCBI Taxonomy" id="2560055"/>
    <lineage>
        <taxon>Bacteria</taxon>
        <taxon>Pseudomonadati</taxon>
        <taxon>Pseudomonadota</taxon>
        <taxon>Alphaproteobacteria</taxon>
        <taxon>Hyphomicrobiales</taxon>
        <taxon>Nitrobacteraceae</taxon>
        <taxon>Bradyrhizobium</taxon>
    </lineage>
</organism>
<accession>A0A4Y9M140</accession>
<dbReference type="EMBL" id="SPQT01000004">
    <property type="protein sequence ID" value="TFV48797.1"/>
    <property type="molecule type" value="Genomic_DNA"/>
</dbReference>
<protein>
    <submittedName>
        <fullName evidence="1">Uncharacterized protein</fullName>
    </submittedName>
</protein>
<dbReference type="Proteomes" id="UP000297966">
    <property type="component" value="Unassembled WGS sequence"/>
</dbReference>
<gene>
    <name evidence="1" type="ORF">E4K65_11955</name>
</gene>
<dbReference type="RefSeq" id="WP_135174318.1">
    <property type="nucleotide sequence ID" value="NZ_SPQT01000004.1"/>
</dbReference>
<sequence>MFLLGAVTLCCVVVAGTLALYEPVLGQAPERRVADNRPVNAATPAAVRVVGAPFVPNVNPRQR</sequence>
<name>A0A4Y9M140_9BRAD</name>